<dbReference type="EMBL" id="CP036170">
    <property type="protein sequence ID" value="QBF72735.1"/>
    <property type="molecule type" value="Genomic_DNA"/>
</dbReference>
<dbReference type="KEGG" id="csci:HDCHBGLK_00080"/>
<dbReference type="Pfam" id="PF13237">
    <property type="entry name" value="Fer4_10"/>
    <property type="match status" value="1"/>
</dbReference>
<gene>
    <name evidence="8" type="primary">hydA_1</name>
    <name evidence="8" type="ORF">HDCHBGLK_00080</name>
</gene>
<feature type="domain" description="4Fe-4S ferredoxin-type" evidence="6">
    <location>
        <begin position="31"/>
        <end position="60"/>
    </location>
</feature>
<keyword evidence="1" id="KW-0004">4Fe-4S</keyword>
<dbReference type="InterPro" id="IPR035965">
    <property type="entry name" value="PAS-like_dom_sf"/>
</dbReference>
<dbReference type="CDD" id="cd00130">
    <property type="entry name" value="PAS"/>
    <property type="match status" value="1"/>
</dbReference>
<dbReference type="PANTHER" id="PTHR11615">
    <property type="entry name" value="NITRATE, FORMATE, IRON DEHYDROGENASE"/>
    <property type="match status" value="1"/>
</dbReference>
<feature type="domain" description="4Fe-4S" evidence="7">
    <location>
        <begin position="355"/>
        <end position="416"/>
    </location>
</feature>
<dbReference type="InterPro" id="IPR009016">
    <property type="entry name" value="Fe_hydrogenase"/>
</dbReference>
<feature type="domain" description="PAS" evidence="5">
    <location>
        <begin position="407"/>
        <end position="477"/>
    </location>
</feature>
<dbReference type="Gene3D" id="1.10.15.40">
    <property type="entry name" value="Electron transport complex subunit B, putative Fe-S cluster"/>
    <property type="match status" value="1"/>
</dbReference>
<dbReference type="SUPFAM" id="SSF54862">
    <property type="entry name" value="4Fe-4S ferredoxins"/>
    <property type="match status" value="1"/>
</dbReference>
<evidence type="ECO:0000259" key="6">
    <source>
        <dbReference type="PROSITE" id="PS51379"/>
    </source>
</evidence>
<keyword evidence="4" id="KW-0411">Iron-sulfur</keyword>
<dbReference type="GO" id="GO:0051539">
    <property type="term" value="F:4 iron, 4 sulfur cluster binding"/>
    <property type="evidence" value="ECO:0007669"/>
    <property type="project" value="UniProtKB-KW"/>
</dbReference>
<dbReference type="GeneID" id="62694325"/>
<keyword evidence="8" id="KW-0560">Oxidoreductase</keyword>
<evidence type="ECO:0000313" key="8">
    <source>
        <dbReference type="EMBL" id="QBF72735.1"/>
    </source>
</evidence>
<keyword evidence="2" id="KW-0479">Metal-binding</keyword>
<dbReference type="SUPFAM" id="SSF55785">
    <property type="entry name" value="PYP-like sensor domain (PAS domain)"/>
    <property type="match status" value="1"/>
</dbReference>
<evidence type="ECO:0000259" key="7">
    <source>
        <dbReference type="PROSITE" id="PS51656"/>
    </source>
</evidence>
<dbReference type="PROSITE" id="PS51656">
    <property type="entry name" value="4FE4S"/>
    <property type="match status" value="1"/>
</dbReference>
<dbReference type="EC" id="1.12.7.2" evidence="8"/>
<dbReference type="GO" id="GO:0008901">
    <property type="term" value="F:ferredoxin hydrogenase activity"/>
    <property type="evidence" value="ECO:0007669"/>
    <property type="project" value="UniProtKB-EC"/>
</dbReference>
<reference evidence="8 9" key="1">
    <citation type="journal article" date="2019" name="Appl. Environ. Microbiol.">
        <title>Clostridium scindens ATCC 35704: integration of nutritional requirements, the complete genome sequence, and global transcriptional responses to bile acids.</title>
        <authorList>
            <person name="Devendran S."/>
            <person name="Shrestha R."/>
            <person name="Alves J.M.P."/>
            <person name="Wolf P.G."/>
            <person name="Ly L."/>
            <person name="Hernandez A.G."/>
            <person name="Mendez-Garcia C."/>
            <person name="Inboden A."/>
            <person name="Wiley J."/>
            <person name="Paul O."/>
            <person name="Allen A."/>
            <person name="Springer E."/>
            <person name="Wright C.L."/>
            <person name="Fields C.J."/>
            <person name="Daniel S.L."/>
            <person name="Ridlon J.M."/>
        </authorList>
    </citation>
    <scope>NUCLEOTIDE SEQUENCE [LARGE SCALE GENOMIC DNA]</scope>
    <source>
        <strain evidence="8 9">ATCC 35704</strain>
    </source>
</reference>
<dbReference type="GO" id="GO:0006355">
    <property type="term" value="P:regulation of DNA-templated transcription"/>
    <property type="evidence" value="ECO:0007669"/>
    <property type="project" value="InterPro"/>
</dbReference>
<dbReference type="InterPro" id="IPR013767">
    <property type="entry name" value="PAS_fold"/>
</dbReference>
<name>A0A494WDV8_CLOS5</name>
<dbReference type="SUPFAM" id="SSF53920">
    <property type="entry name" value="Fe-only hydrogenase"/>
    <property type="match status" value="1"/>
</dbReference>
<dbReference type="SMART" id="SM00091">
    <property type="entry name" value="PAS"/>
    <property type="match status" value="1"/>
</dbReference>
<dbReference type="InterPro" id="IPR007202">
    <property type="entry name" value="4Fe-4S_dom"/>
</dbReference>
<dbReference type="InterPro" id="IPR017900">
    <property type="entry name" value="4Fe4S_Fe_S_CS"/>
</dbReference>
<evidence type="ECO:0000256" key="1">
    <source>
        <dbReference type="ARBA" id="ARBA00022485"/>
    </source>
</evidence>
<dbReference type="InterPro" id="IPR017896">
    <property type="entry name" value="4Fe4S_Fe-S-bd"/>
</dbReference>
<evidence type="ECO:0000256" key="3">
    <source>
        <dbReference type="ARBA" id="ARBA00023004"/>
    </source>
</evidence>
<dbReference type="InterPro" id="IPR050340">
    <property type="entry name" value="Cytosolic_Fe-S_CAF"/>
</dbReference>
<evidence type="ECO:0000256" key="2">
    <source>
        <dbReference type="ARBA" id="ARBA00022723"/>
    </source>
</evidence>
<sequence>MRVIDFKDASCRHCYKCVRNCEVKAISVQNEQAHIMKDHCINCGHCLEVCPQNAKTFASDMDRVKRYLKQGVKTIISIAPSYLGVLEYDKPGQIVDALKQLGFYEVRETAEGAALVTREYWKLLKDGQMDNIITTCCPSVNDLIEKYYPSLVPMMAPVVSPMIAHGRLIKDIYGPDVKVVFLGPCIAKKEEAIGDERVQGAIDAILTFEEIVKWWKAKGIDVHQCQNLPMGNPSPKVNQLYPISGGIIKSVRASSVEDNYYKIHIDGLKACMELFEELEKGGIQNCFFEVNVCEGGCIKGPASDKWQQSLVRAKMDLEDQVAYQEEAQGIEGRDIELQKTFKDRRVHDRTPSDTEMEQILHAMGKYTKEDELNCGACGYPTCRDKATAVYQKKAEIGMCLPYAVAQAESMSNIVMDVTPSMIMIVDKDMRIRECNKKAREMLGVSREEALERYIFEFLDDKDIAEVLNTRQQIVHKKLNLETMKLTVVESIIYIESLESVLVTYQDITREEKAKEQHYNLKMETVEMAQKVIDKQMMVAQEIAGLLGETTAETKVTLSKLRDSILFEEED</sequence>
<dbReference type="OrthoDB" id="9798098at2"/>
<dbReference type="NCBIfam" id="TIGR00229">
    <property type="entry name" value="sensory_box"/>
    <property type="match status" value="1"/>
</dbReference>
<protein>
    <submittedName>
        <fullName evidence="8">Periplasmic [Fe] hydrogenase large subunit</fullName>
        <ecNumber evidence="8">1.12.7.2</ecNumber>
    </submittedName>
</protein>
<dbReference type="GO" id="GO:0046872">
    <property type="term" value="F:metal ion binding"/>
    <property type="evidence" value="ECO:0007669"/>
    <property type="project" value="UniProtKB-KW"/>
</dbReference>
<dbReference type="Gene3D" id="3.40.950.10">
    <property type="entry name" value="Fe-only Hydrogenase (Larger Subunit), Chain L, domain 3"/>
    <property type="match status" value="1"/>
</dbReference>
<dbReference type="InterPro" id="IPR000014">
    <property type="entry name" value="PAS"/>
</dbReference>
<keyword evidence="3" id="KW-0408">Iron</keyword>
<keyword evidence="9" id="KW-1185">Reference proteome</keyword>
<accession>A0A494WDV8</accession>
<dbReference type="Pfam" id="PF02906">
    <property type="entry name" value="Fe_hyd_lg_C"/>
    <property type="match status" value="1"/>
</dbReference>
<dbReference type="Pfam" id="PF04060">
    <property type="entry name" value="FeS"/>
    <property type="match status" value="1"/>
</dbReference>
<dbReference type="Proteomes" id="UP000289664">
    <property type="component" value="Chromosome"/>
</dbReference>
<dbReference type="RefSeq" id="WP_039910025.1">
    <property type="nucleotide sequence ID" value="NZ_CP036170.1"/>
</dbReference>
<proteinExistence type="predicted"/>
<dbReference type="AlphaFoldDB" id="A0A494WDV8"/>
<dbReference type="Pfam" id="PF00989">
    <property type="entry name" value="PAS"/>
    <property type="match status" value="1"/>
</dbReference>
<evidence type="ECO:0000313" key="9">
    <source>
        <dbReference type="Proteomes" id="UP000289664"/>
    </source>
</evidence>
<dbReference type="PROSITE" id="PS51379">
    <property type="entry name" value="4FE4S_FER_2"/>
    <property type="match status" value="1"/>
</dbReference>
<dbReference type="Gene3D" id="3.30.450.20">
    <property type="entry name" value="PAS domain"/>
    <property type="match status" value="1"/>
</dbReference>
<organism evidence="8 9">
    <name type="scientific">Clostridium scindens (strain ATCC 35704 / DSM 5676 / VPI 13733 / 19)</name>
    <dbReference type="NCBI Taxonomy" id="411468"/>
    <lineage>
        <taxon>Bacteria</taxon>
        <taxon>Bacillati</taxon>
        <taxon>Bacillota</taxon>
        <taxon>Clostridia</taxon>
        <taxon>Lachnospirales</taxon>
        <taxon>Lachnospiraceae</taxon>
    </lineage>
</organism>
<evidence type="ECO:0000256" key="4">
    <source>
        <dbReference type="ARBA" id="ARBA00023014"/>
    </source>
</evidence>
<evidence type="ECO:0000259" key="5">
    <source>
        <dbReference type="PROSITE" id="PS50112"/>
    </source>
</evidence>
<dbReference type="Gene3D" id="3.30.70.20">
    <property type="match status" value="1"/>
</dbReference>
<dbReference type="PROSITE" id="PS50112">
    <property type="entry name" value="PAS"/>
    <property type="match status" value="1"/>
</dbReference>
<dbReference type="PROSITE" id="PS00198">
    <property type="entry name" value="4FE4S_FER_1"/>
    <property type="match status" value="1"/>
</dbReference>
<dbReference type="InterPro" id="IPR004108">
    <property type="entry name" value="Fe_hydrogenase_lsu_C"/>
</dbReference>